<gene>
    <name evidence="2" type="ORF">PHYPSEUDO_009787</name>
</gene>
<feature type="transmembrane region" description="Helical" evidence="1">
    <location>
        <begin position="103"/>
        <end position="130"/>
    </location>
</feature>
<accession>A0A8T1VBF6</accession>
<keyword evidence="3" id="KW-1185">Reference proteome</keyword>
<comment type="caution">
    <text evidence="2">The sequence shown here is derived from an EMBL/GenBank/DDBJ whole genome shotgun (WGS) entry which is preliminary data.</text>
</comment>
<protein>
    <submittedName>
        <fullName evidence="2">Uncharacterized protein</fullName>
    </submittedName>
</protein>
<feature type="transmembrane region" description="Helical" evidence="1">
    <location>
        <begin position="39"/>
        <end position="60"/>
    </location>
</feature>
<name>A0A8T1VBF6_9STRA</name>
<dbReference type="OrthoDB" id="128500at2759"/>
<organism evidence="2 3">
    <name type="scientific">Phytophthora pseudosyringae</name>
    <dbReference type="NCBI Taxonomy" id="221518"/>
    <lineage>
        <taxon>Eukaryota</taxon>
        <taxon>Sar</taxon>
        <taxon>Stramenopiles</taxon>
        <taxon>Oomycota</taxon>
        <taxon>Peronosporomycetes</taxon>
        <taxon>Peronosporales</taxon>
        <taxon>Peronosporaceae</taxon>
        <taxon>Phytophthora</taxon>
    </lineage>
</organism>
<evidence type="ECO:0000313" key="3">
    <source>
        <dbReference type="Proteomes" id="UP000694044"/>
    </source>
</evidence>
<dbReference type="EMBL" id="JAGDFM010000406">
    <property type="protein sequence ID" value="KAG7378657.1"/>
    <property type="molecule type" value="Genomic_DNA"/>
</dbReference>
<evidence type="ECO:0000256" key="1">
    <source>
        <dbReference type="SAM" id="Phobius"/>
    </source>
</evidence>
<sequence length="243" mass="27311">MIQIGSIPAGVFVQMMLYLVLGRNVFAKNSRFQVYLKRFDTVLSAFASLIVIYPLYKVLYEFVPKHYRAVVVVVLPFWRLAAKQIMVRATREVEDFMPQIVAFYIDFYSTLFISVCMSTSGSMYLSALFITADVAQSLLEIREARANAATLLQLAQDRQASQIYLSHKNSHDSHTSESVDLLQLILSVTRDPGHFHVLISLSSSSGFETNKDLRLLPVVQGLVMIDVLNLLQYTSSCVKASAP</sequence>
<keyword evidence="1" id="KW-0812">Transmembrane</keyword>
<feature type="transmembrane region" description="Helical" evidence="1">
    <location>
        <begin position="6"/>
        <end position="27"/>
    </location>
</feature>
<keyword evidence="1" id="KW-1133">Transmembrane helix</keyword>
<reference evidence="2" key="1">
    <citation type="submission" date="2021-02" db="EMBL/GenBank/DDBJ databases">
        <authorList>
            <person name="Palmer J.M."/>
        </authorList>
    </citation>
    <scope>NUCLEOTIDE SEQUENCE</scope>
    <source>
        <strain evidence="2">SCRP734</strain>
    </source>
</reference>
<keyword evidence="1" id="KW-0472">Membrane</keyword>
<evidence type="ECO:0000313" key="2">
    <source>
        <dbReference type="EMBL" id="KAG7378657.1"/>
    </source>
</evidence>
<proteinExistence type="predicted"/>
<dbReference type="Proteomes" id="UP000694044">
    <property type="component" value="Unassembled WGS sequence"/>
</dbReference>
<dbReference type="AlphaFoldDB" id="A0A8T1VBF6"/>